<keyword evidence="2" id="KW-1185">Reference proteome</keyword>
<gene>
    <name evidence="1" type="ORF">BpHYR1_053067</name>
</gene>
<dbReference type="AlphaFoldDB" id="A0A3M7PSI8"/>
<proteinExistence type="predicted"/>
<organism evidence="1 2">
    <name type="scientific">Brachionus plicatilis</name>
    <name type="common">Marine rotifer</name>
    <name type="synonym">Brachionus muelleri</name>
    <dbReference type="NCBI Taxonomy" id="10195"/>
    <lineage>
        <taxon>Eukaryota</taxon>
        <taxon>Metazoa</taxon>
        <taxon>Spiralia</taxon>
        <taxon>Gnathifera</taxon>
        <taxon>Rotifera</taxon>
        <taxon>Eurotatoria</taxon>
        <taxon>Monogononta</taxon>
        <taxon>Pseudotrocha</taxon>
        <taxon>Ploima</taxon>
        <taxon>Brachionidae</taxon>
        <taxon>Brachionus</taxon>
    </lineage>
</organism>
<evidence type="ECO:0000313" key="2">
    <source>
        <dbReference type="Proteomes" id="UP000276133"/>
    </source>
</evidence>
<dbReference type="EMBL" id="REGN01009042">
    <property type="protein sequence ID" value="RNA02117.1"/>
    <property type="molecule type" value="Genomic_DNA"/>
</dbReference>
<comment type="caution">
    <text evidence="1">The sequence shown here is derived from an EMBL/GenBank/DDBJ whole genome shotgun (WGS) entry which is preliminary data.</text>
</comment>
<name>A0A3M7PSI8_BRAPC</name>
<reference evidence="1 2" key="1">
    <citation type="journal article" date="2018" name="Sci. Rep.">
        <title>Genomic signatures of local adaptation to the degree of environmental predictability in rotifers.</title>
        <authorList>
            <person name="Franch-Gras L."/>
            <person name="Hahn C."/>
            <person name="Garcia-Roger E.M."/>
            <person name="Carmona M.J."/>
            <person name="Serra M."/>
            <person name="Gomez A."/>
        </authorList>
    </citation>
    <scope>NUCLEOTIDE SEQUENCE [LARGE SCALE GENOMIC DNA]</scope>
    <source>
        <strain evidence="1">HYR1</strain>
    </source>
</reference>
<dbReference type="Proteomes" id="UP000276133">
    <property type="component" value="Unassembled WGS sequence"/>
</dbReference>
<evidence type="ECO:0000313" key="1">
    <source>
        <dbReference type="EMBL" id="RNA02117.1"/>
    </source>
</evidence>
<sequence>MFNFVRDGFEYAVFAMSVNSFLGITSKLGENFCARYIETPFFTKSSFKSLILSIASFELKSDFFGFVVSSTSETLSSLFSAFEIELIISISDKEPLAGNILNHDISYTLLLQPSHNIYTIYKSGQKDPSVFLYLGLERIKMDKKGHKDPTGFLVLKNLNCTIFITVPLQYLEFTIFNVDYEIIKRWELKK</sequence>
<protein>
    <submittedName>
        <fullName evidence="1">Uncharacterized protein</fullName>
    </submittedName>
</protein>
<accession>A0A3M7PSI8</accession>